<dbReference type="Proteomes" id="UP000193335">
    <property type="component" value="Unassembled WGS sequence"/>
</dbReference>
<proteinExistence type="predicted"/>
<protein>
    <submittedName>
        <fullName evidence="1">Uncharacterized protein</fullName>
    </submittedName>
</protein>
<organism evidence="1 2">
    <name type="scientific">Bradyrhizobium japonicum</name>
    <dbReference type="NCBI Taxonomy" id="375"/>
    <lineage>
        <taxon>Bacteria</taxon>
        <taxon>Pseudomonadati</taxon>
        <taxon>Pseudomonadota</taxon>
        <taxon>Alphaproteobacteria</taxon>
        <taxon>Hyphomicrobiales</taxon>
        <taxon>Nitrobacteraceae</taxon>
        <taxon>Bradyrhizobium</taxon>
    </lineage>
</organism>
<name>A0A1Y2J9F8_BRAJP</name>
<dbReference type="AlphaFoldDB" id="A0A1Y2J9F8"/>
<evidence type="ECO:0000313" key="2">
    <source>
        <dbReference type="Proteomes" id="UP000193335"/>
    </source>
</evidence>
<gene>
    <name evidence="1" type="ORF">BSZ19_43825</name>
</gene>
<dbReference type="EMBL" id="NAFL01000284">
    <property type="protein sequence ID" value="OSJ23383.1"/>
    <property type="molecule type" value="Genomic_DNA"/>
</dbReference>
<comment type="caution">
    <text evidence="1">The sequence shown here is derived from an EMBL/GenBank/DDBJ whole genome shotgun (WGS) entry which is preliminary data.</text>
</comment>
<evidence type="ECO:0000313" key="1">
    <source>
        <dbReference type="EMBL" id="OSJ23383.1"/>
    </source>
</evidence>
<sequence length="67" mass="7704">MIDRLNWYTETVHILLRMPSPVRPKGSSVHYLRERVPTEVFDKAKGRMLQVPVGDETFPYALATMAS</sequence>
<reference evidence="1 2" key="1">
    <citation type="submission" date="2017-03" db="EMBL/GenBank/DDBJ databases">
        <title>Whole genome sequences of fourteen strains of Bradyrhizobium canariense and one strain of Bradyrhizobium japonicum isolated from Lupinus (Papilionoideae: Genisteae) species in Algeria.</title>
        <authorList>
            <person name="Crovadore J."/>
            <person name="Chekireb D."/>
            <person name="Brachmann A."/>
            <person name="Chablais R."/>
            <person name="Cochard B."/>
            <person name="Lefort F."/>
        </authorList>
    </citation>
    <scope>NUCLEOTIDE SEQUENCE [LARGE SCALE GENOMIC DNA]</scope>
    <source>
        <strain evidence="1 2">UBMA197</strain>
    </source>
</reference>
<accession>A0A1Y2J9F8</accession>